<dbReference type="InterPro" id="IPR024862">
    <property type="entry name" value="TRPV"/>
</dbReference>
<dbReference type="PANTHER" id="PTHR10582:SF2">
    <property type="entry name" value="INACTIVE"/>
    <property type="match status" value="1"/>
</dbReference>
<keyword evidence="3" id="KW-0677">Repeat</keyword>
<dbReference type="OrthoDB" id="437584at2759"/>
<protein>
    <submittedName>
        <fullName evidence="8">Wd-40 repeat protein</fullName>
    </submittedName>
</protein>
<evidence type="ECO:0000313" key="9">
    <source>
        <dbReference type="Proteomes" id="UP000039865"/>
    </source>
</evidence>
<gene>
    <name evidence="8" type="primary">Contig12805.g13666</name>
    <name evidence="8" type="ORF">STYLEM_27</name>
</gene>
<dbReference type="InterPro" id="IPR005821">
    <property type="entry name" value="Ion_trans_dom"/>
</dbReference>
<feature type="transmembrane region" description="Helical" evidence="6">
    <location>
        <begin position="1373"/>
        <end position="1394"/>
    </location>
</feature>
<evidence type="ECO:0000256" key="3">
    <source>
        <dbReference type="ARBA" id="ARBA00022737"/>
    </source>
</evidence>
<dbReference type="Proteomes" id="UP000039865">
    <property type="component" value="Unassembled WGS sequence"/>
</dbReference>
<evidence type="ECO:0000256" key="6">
    <source>
        <dbReference type="SAM" id="Phobius"/>
    </source>
</evidence>
<feature type="transmembrane region" description="Helical" evidence="6">
    <location>
        <begin position="1494"/>
        <end position="1515"/>
    </location>
</feature>
<evidence type="ECO:0000313" key="8">
    <source>
        <dbReference type="EMBL" id="CDW71088.1"/>
    </source>
</evidence>
<feature type="transmembrane region" description="Helical" evidence="6">
    <location>
        <begin position="1338"/>
        <end position="1361"/>
    </location>
</feature>
<evidence type="ECO:0000256" key="1">
    <source>
        <dbReference type="ARBA" id="ARBA00004141"/>
    </source>
</evidence>
<keyword evidence="4 6" id="KW-1133">Transmembrane helix</keyword>
<accession>A0A077ZM86</accession>
<dbReference type="GO" id="GO:0005216">
    <property type="term" value="F:monoatomic ion channel activity"/>
    <property type="evidence" value="ECO:0007669"/>
    <property type="project" value="InterPro"/>
</dbReference>
<name>A0A077ZM86_STYLE</name>
<dbReference type="GO" id="GO:0098703">
    <property type="term" value="P:calcium ion import across plasma membrane"/>
    <property type="evidence" value="ECO:0007669"/>
    <property type="project" value="TreeGrafter"/>
</dbReference>
<reference evidence="8 9" key="1">
    <citation type="submission" date="2014-06" db="EMBL/GenBank/DDBJ databases">
        <authorList>
            <person name="Swart Estienne"/>
        </authorList>
    </citation>
    <scope>NUCLEOTIDE SEQUENCE [LARGE SCALE GENOMIC DNA]</scope>
    <source>
        <strain evidence="8 9">130c</strain>
    </source>
</reference>
<keyword evidence="9" id="KW-1185">Reference proteome</keyword>
<evidence type="ECO:0000256" key="4">
    <source>
        <dbReference type="ARBA" id="ARBA00022989"/>
    </source>
</evidence>
<dbReference type="EMBL" id="CCKQ01000029">
    <property type="protein sequence ID" value="CDW71088.1"/>
    <property type="molecule type" value="Genomic_DNA"/>
</dbReference>
<feature type="transmembrane region" description="Helical" evidence="6">
    <location>
        <begin position="1406"/>
        <end position="1428"/>
    </location>
</feature>
<evidence type="ECO:0000256" key="5">
    <source>
        <dbReference type="ARBA" id="ARBA00023136"/>
    </source>
</evidence>
<proteinExistence type="predicted"/>
<feature type="transmembrane region" description="Helical" evidence="6">
    <location>
        <begin position="1308"/>
        <end position="1326"/>
    </location>
</feature>
<feature type="transmembrane region" description="Helical" evidence="6">
    <location>
        <begin position="1268"/>
        <end position="1296"/>
    </location>
</feature>
<keyword evidence="2 6" id="KW-0812">Transmembrane</keyword>
<dbReference type="PANTHER" id="PTHR10582">
    <property type="entry name" value="TRANSIENT RECEPTOR POTENTIAL ION CHANNEL PROTEIN"/>
    <property type="match status" value="1"/>
</dbReference>
<evidence type="ECO:0000259" key="7">
    <source>
        <dbReference type="Pfam" id="PF00520"/>
    </source>
</evidence>
<feature type="domain" description="Ion transport" evidence="7">
    <location>
        <begin position="1279"/>
        <end position="1528"/>
    </location>
</feature>
<dbReference type="GO" id="GO:0005886">
    <property type="term" value="C:plasma membrane"/>
    <property type="evidence" value="ECO:0007669"/>
    <property type="project" value="TreeGrafter"/>
</dbReference>
<dbReference type="InParanoid" id="A0A077ZM86"/>
<organism evidence="8 9">
    <name type="scientific">Stylonychia lemnae</name>
    <name type="common">Ciliate</name>
    <dbReference type="NCBI Taxonomy" id="5949"/>
    <lineage>
        <taxon>Eukaryota</taxon>
        <taxon>Sar</taxon>
        <taxon>Alveolata</taxon>
        <taxon>Ciliophora</taxon>
        <taxon>Intramacronucleata</taxon>
        <taxon>Spirotrichea</taxon>
        <taxon>Stichotrichia</taxon>
        <taxon>Sporadotrichida</taxon>
        <taxon>Oxytrichidae</taxon>
        <taxon>Stylonychinae</taxon>
        <taxon>Stylonychia</taxon>
    </lineage>
</organism>
<comment type="subcellular location">
    <subcellularLocation>
        <location evidence="1">Membrane</location>
        <topology evidence="1">Multi-pass membrane protein</topology>
    </subcellularLocation>
</comment>
<sequence>MKTRKVGIKMENPDSFSQRCLDPEDPMCTPDEFFKEISYFIDLNEIYEVKSTCYNNDEFAFIPILLQIKSDVIKKSYDNCKYLLQIWNTAEKSKVYEQPLKNPLKNWAICEQSFLMVYEKEDQDNDCMILMDCYSMSKKYFKGFGIENDITYKEVRFVSLSQYTEERNEVKKEDIRVVKPGCSLHGILINQFSVGDDCLIVAFETPDNQIDFNMLYAYNIESPDFTYKWEQYRIVNPRKNHNAPDRIIKLCNVFYQGFNFAVSLRESGLIDIYWNMARRDSPSGILLNLIVIVKVKDIGMSIGGFYFKLDDGTFQYFKHQGRSNISYSMSQPTTDEEIDFDNIHLKIINQYVKLYTSFKVISKNETFVIVAHGKFLSLYNIEQQKWVNHLYFKNADIFEVLSRLDSTWSSDISIDVMLKNGEWYKDVIQDFERTDPFETASLTLTGKPVRVNHDKQNETNYIIMIQEAYDYLIYQYKNYSLEEQKVNAGDKYHSNRNLIAVQTVGDQADKYFVLQNTYGFMIYKSSSSDSYSCSLKRFKTFKDTYISGNLHSAVTYDIKHHIFLFDERDLYIILMDKDAQQIGIISNIFAISVQFFNKQVSYVLCQDKAENLNSGLRLLDMESTLKKRKCNLILLKNIDFGIQRSLEHSKATGRLCFQKSLSQLIICPILHQNTNKLMGASENDYYILVKRQDDRIITFTQTGQLTTWNLVTGKHICTHMKTEFADQLSGYGVQQYYKNLCSFYSYQAVNTMADEQFYDAWQLATYADKQATYMKRCDHVYKRWKIIEIKSETEVKTIMEFTFPYFNQGTNIFINENKDRLILKIINFRTFIYKILKYPSDTPGSNEVYFELIRQIVDYPDELENTLTAKILTFFSPCFSRYMKIDRRTNQFLIKDAINDTLVRYIPKDILFLSPKGGNITELVNRMKWLDYSTILIINEEGIEKILDIDQDFQEVSYNWRPMFKEILDEHSNIEYKYNPYYYQRQSLEKDDVLRRLKRIYQEYKTDYYLFKKKSFQQFYETMYTTDGENCYYNSHSFTFLHWSIIEQIQKNKLKVKDLEDPVIEQLLYNILPGGNTVLHLLGSKEKQLMRIFQEAHRDDQIRYHMPFLPNILGETPIHRCVEKQDFKSIDTILKYLKLYPSDHHSRGIKDLLGVFVKQQLPGFIDYIDTRFLQTEQIKKFSKGTLKKDISGIITSELWFKEEDFFKQIMDRENMETRIKCEFIDLPGVYHYLDPDFQSFFDQLAITENLDYFNQKSIQKMIDFNYPLVRMFILCFLFVPFCLFHTLFVVYANVIYEHRDQDDDFKRANLAICIVLLVFSSYFLMNEIRQLFREGIEYIISVWNYIDFIAPAGVIFTVILQLLDFSGKDVDETLLRCVFAITTLFMWIKLLYFLRIFKSTGYLIRLIVEVVTDMGIFLLVLLITLTAFGDCLLRLSLSNNPENQFIQHSPPLDANEDGTTPEAKDLFFFSIAYTYRAILGDFDITSIGKVATPLIWIIWTIHMLFNMIVMLNLLISIIGSTFERVVDNQEQAGYQEYACLIAENQHLIPYSFKKSYAIQGKYLVNVTDLESMNNNEDSDPVTSRLDEMKIVIETIQEEIKSQGHLIIKMAKKIDKQVPDEVQEADANEEGED</sequence>
<dbReference type="Pfam" id="PF00520">
    <property type="entry name" value="Ion_trans"/>
    <property type="match status" value="1"/>
</dbReference>
<evidence type="ECO:0000256" key="2">
    <source>
        <dbReference type="ARBA" id="ARBA00022692"/>
    </source>
</evidence>
<keyword evidence="5 6" id="KW-0472">Membrane</keyword>